<dbReference type="EMBL" id="JACSPQ010000017">
    <property type="protein sequence ID" value="MBD8002845.1"/>
    <property type="molecule type" value="Genomic_DNA"/>
</dbReference>
<dbReference type="InterPro" id="IPR036314">
    <property type="entry name" value="SOD_C_sf"/>
</dbReference>
<evidence type="ECO:0000259" key="7">
    <source>
        <dbReference type="Pfam" id="PF02777"/>
    </source>
</evidence>
<evidence type="ECO:0000313" key="8">
    <source>
        <dbReference type="EMBL" id="MBD8002845.1"/>
    </source>
</evidence>
<evidence type="ECO:0000256" key="5">
    <source>
        <dbReference type="RuleBase" id="RU000414"/>
    </source>
</evidence>
<evidence type="ECO:0000259" key="6">
    <source>
        <dbReference type="Pfam" id="PF00081"/>
    </source>
</evidence>
<dbReference type="InterPro" id="IPR001189">
    <property type="entry name" value="Mn/Fe_SOD"/>
</dbReference>
<sequence>MLHKMPELPYKTEELAPKMSKETFDFHYGKHLQTYVDNLNKLIAGTPFENSTLEDIIRQADGGIFNNAAQTWNHTFFFLSLTPHQPQMPAALKDALTRDFGSVDAFKEEFTKAAIGLFGSGWTWLVADKDGHLSIISESNAGNPLKRGLTPIMTIDVWEHAYYIDYRNRRADFVKTFWELVNWEYIAAKLQAVL</sequence>
<evidence type="ECO:0000256" key="1">
    <source>
        <dbReference type="ARBA" id="ARBA00008714"/>
    </source>
</evidence>
<dbReference type="InterPro" id="IPR019832">
    <property type="entry name" value="Mn/Fe_SOD_C"/>
</dbReference>
<comment type="catalytic activity">
    <reaction evidence="5">
        <text>2 superoxide + 2 H(+) = H2O2 + O2</text>
        <dbReference type="Rhea" id="RHEA:20696"/>
        <dbReference type="ChEBI" id="CHEBI:15378"/>
        <dbReference type="ChEBI" id="CHEBI:15379"/>
        <dbReference type="ChEBI" id="CHEBI:16240"/>
        <dbReference type="ChEBI" id="CHEBI:18421"/>
        <dbReference type="EC" id="1.15.1.1"/>
    </reaction>
</comment>
<dbReference type="Gene3D" id="1.10.287.990">
    <property type="entry name" value="Fe,Mn superoxide dismutase (SOD) domain"/>
    <property type="match status" value="1"/>
</dbReference>
<dbReference type="EC" id="1.15.1.1" evidence="2 5"/>
<evidence type="ECO:0000256" key="4">
    <source>
        <dbReference type="ARBA" id="ARBA00023002"/>
    </source>
</evidence>
<gene>
    <name evidence="8" type="ORF">H9626_11585</name>
</gene>
<dbReference type="InterPro" id="IPR019833">
    <property type="entry name" value="Mn/Fe_SOD_BS"/>
</dbReference>
<feature type="domain" description="Manganese/iron superoxide dismutase N-terminal" evidence="6">
    <location>
        <begin position="3"/>
        <end position="81"/>
    </location>
</feature>
<organism evidence="8 9">
    <name type="scientific">Phocaeicola faecium</name>
    <dbReference type="NCBI Taxonomy" id="2762213"/>
    <lineage>
        <taxon>Bacteria</taxon>
        <taxon>Pseudomonadati</taxon>
        <taxon>Bacteroidota</taxon>
        <taxon>Bacteroidia</taxon>
        <taxon>Bacteroidales</taxon>
        <taxon>Bacteroidaceae</taxon>
        <taxon>Phocaeicola</taxon>
    </lineage>
</organism>
<dbReference type="InterPro" id="IPR019831">
    <property type="entry name" value="Mn/Fe_SOD_N"/>
</dbReference>
<evidence type="ECO:0000313" key="9">
    <source>
        <dbReference type="Proteomes" id="UP000616346"/>
    </source>
</evidence>
<reference evidence="8 9" key="1">
    <citation type="submission" date="2020-08" db="EMBL/GenBank/DDBJ databases">
        <title>A Genomic Blueprint of the Chicken Gut Microbiome.</title>
        <authorList>
            <person name="Gilroy R."/>
            <person name="Ravi A."/>
            <person name="Getino M."/>
            <person name="Pursley I."/>
            <person name="Horton D.L."/>
            <person name="Alikhan N.-F."/>
            <person name="Baker D."/>
            <person name="Gharbi K."/>
            <person name="Hall N."/>
            <person name="Watson M."/>
            <person name="Adriaenssens E.M."/>
            <person name="Foster-Nyarko E."/>
            <person name="Jarju S."/>
            <person name="Secka A."/>
            <person name="Antonio M."/>
            <person name="Oren A."/>
            <person name="Chaudhuri R."/>
            <person name="La Ragione R.M."/>
            <person name="Hildebrand F."/>
            <person name="Pallen M.J."/>
        </authorList>
    </citation>
    <scope>NUCLEOTIDE SEQUENCE [LARGE SCALE GENOMIC DNA]</scope>
    <source>
        <strain evidence="8 9">Sa1YUN3</strain>
    </source>
</reference>
<evidence type="ECO:0000256" key="3">
    <source>
        <dbReference type="ARBA" id="ARBA00022723"/>
    </source>
</evidence>
<dbReference type="PANTHER" id="PTHR42769:SF3">
    <property type="entry name" value="SUPEROXIDE DISMUTASE [FE] 2, CHLOROPLASTIC"/>
    <property type="match status" value="1"/>
</dbReference>
<dbReference type="SUPFAM" id="SSF54719">
    <property type="entry name" value="Fe,Mn superoxide dismutase (SOD), C-terminal domain"/>
    <property type="match status" value="1"/>
</dbReference>
<dbReference type="Gene3D" id="3.55.40.20">
    <property type="entry name" value="Iron/manganese superoxide dismutase, C-terminal domain"/>
    <property type="match status" value="1"/>
</dbReference>
<proteinExistence type="inferred from homology"/>
<dbReference type="InterPro" id="IPR036324">
    <property type="entry name" value="Mn/Fe_SOD_N_sf"/>
</dbReference>
<accession>A0ABR8VDJ1</accession>
<keyword evidence="9" id="KW-1185">Reference proteome</keyword>
<comment type="caution">
    <text evidence="8">The sequence shown here is derived from an EMBL/GenBank/DDBJ whole genome shotgun (WGS) entry which is preliminary data.</text>
</comment>
<dbReference type="PIRSF" id="PIRSF000349">
    <property type="entry name" value="SODismutase"/>
    <property type="match status" value="1"/>
</dbReference>
<dbReference type="SUPFAM" id="SSF46609">
    <property type="entry name" value="Fe,Mn superoxide dismutase (SOD), N-terminal domain"/>
    <property type="match status" value="1"/>
</dbReference>
<keyword evidence="4 5" id="KW-0560">Oxidoreductase</keyword>
<dbReference type="RefSeq" id="WP_191710557.1">
    <property type="nucleotide sequence ID" value="NZ_JACSPQ010000017.1"/>
</dbReference>
<comment type="function">
    <text evidence="5">Destroys radicals which are normally produced within the cells and which are toxic to biological systems.</text>
</comment>
<feature type="domain" description="Manganese/iron superoxide dismutase C-terminal" evidence="7">
    <location>
        <begin position="91"/>
        <end position="188"/>
    </location>
</feature>
<dbReference type="PRINTS" id="PR01703">
    <property type="entry name" value="MNSODISMTASE"/>
</dbReference>
<evidence type="ECO:0000256" key="2">
    <source>
        <dbReference type="ARBA" id="ARBA00012682"/>
    </source>
</evidence>
<name>A0ABR8VDJ1_9BACT</name>
<dbReference type="PROSITE" id="PS00088">
    <property type="entry name" value="SOD_MN"/>
    <property type="match status" value="1"/>
</dbReference>
<protein>
    <recommendedName>
        <fullName evidence="2 5">Superoxide dismutase</fullName>
        <ecNumber evidence="2 5">1.15.1.1</ecNumber>
    </recommendedName>
</protein>
<dbReference type="Pfam" id="PF02777">
    <property type="entry name" value="Sod_Fe_C"/>
    <property type="match status" value="1"/>
</dbReference>
<comment type="similarity">
    <text evidence="1 5">Belongs to the iron/manganese superoxide dismutase family.</text>
</comment>
<dbReference type="PANTHER" id="PTHR42769">
    <property type="entry name" value="SUPEROXIDE DISMUTASE"/>
    <property type="match status" value="1"/>
</dbReference>
<dbReference type="Proteomes" id="UP000616346">
    <property type="component" value="Unassembled WGS sequence"/>
</dbReference>
<keyword evidence="3 5" id="KW-0479">Metal-binding</keyword>
<dbReference type="Pfam" id="PF00081">
    <property type="entry name" value="Sod_Fe_N"/>
    <property type="match status" value="1"/>
</dbReference>